<keyword evidence="1" id="KW-0378">Hydrolase</keyword>
<organism evidence="3 4">
    <name type="scientific">Dendrothele bispora (strain CBS 962.96)</name>
    <dbReference type="NCBI Taxonomy" id="1314807"/>
    <lineage>
        <taxon>Eukaryota</taxon>
        <taxon>Fungi</taxon>
        <taxon>Dikarya</taxon>
        <taxon>Basidiomycota</taxon>
        <taxon>Agaricomycotina</taxon>
        <taxon>Agaricomycetes</taxon>
        <taxon>Agaricomycetidae</taxon>
        <taxon>Agaricales</taxon>
        <taxon>Agaricales incertae sedis</taxon>
        <taxon>Dendrothele</taxon>
    </lineage>
</organism>
<dbReference type="InterPro" id="IPR029058">
    <property type="entry name" value="AB_hydrolase_fold"/>
</dbReference>
<dbReference type="OrthoDB" id="408631at2759"/>
<name>A0A4S8MHR5_DENBC</name>
<accession>A0A4S8MHR5</accession>
<feature type="domain" description="Alpha/beta hydrolase fold-3" evidence="2">
    <location>
        <begin position="97"/>
        <end position="312"/>
    </location>
</feature>
<dbReference type="Gene3D" id="3.40.50.1820">
    <property type="entry name" value="alpha/beta hydrolase"/>
    <property type="match status" value="1"/>
</dbReference>
<protein>
    <recommendedName>
        <fullName evidence="2">Alpha/beta hydrolase fold-3 domain-containing protein</fullName>
    </recommendedName>
</protein>
<evidence type="ECO:0000313" key="3">
    <source>
        <dbReference type="EMBL" id="THV02230.1"/>
    </source>
</evidence>
<evidence type="ECO:0000259" key="2">
    <source>
        <dbReference type="Pfam" id="PF07859"/>
    </source>
</evidence>
<evidence type="ECO:0000256" key="1">
    <source>
        <dbReference type="ARBA" id="ARBA00022801"/>
    </source>
</evidence>
<dbReference type="InterPro" id="IPR050300">
    <property type="entry name" value="GDXG_lipolytic_enzyme"/>
</dbReference>
<sequence>MAEYAYLSTPDPEIAEDLRVMSENQDGPMDNTILREYLSNVLSADLRKALESELPSESKYDVKDFMFDTGDGSGAKVLARNIVPAKSAPDEKFPLFFWIHGGGWVAGDVNMDDPMLRIICANLRISVVNCEYRLSPEHVFPTALNDCYAVLKHVAGNPDQFSASLEKGFIIGGASAGGNLSAALALRLRDDPFFKEKPLTGQSLIIPMVIHPDAYSELPEEYRSQLLSMEQNKNAPGSSKESVYKLLTDYQGPPKDPYMSPLLADSHKGLPPAFIQVAGLDPLRDEAFVYEKVLNKNGVSTKLIAYPGVPHSGWYIFATKEVGKKWRKDWQDGIQWLLGFSSKN</sequence>
<dbReference type="Pfam" id="PF07859">
    <property type="entry name" value="Abhydrolase_3"/>
    <property type="match status" value="1"/>
</dbReference>
<gene>
    <name evidence="3" type="ORF">K435DRAFT_775719</name>
</gene>
<evidence type="ECO:0000313" key="4">
    <source>
        <dbReference type="Proteomes" id="UP000297245"/>
    </source>
</evidence>
<dbReference type="SUPFAM" id="SSF53474">
    <property type="entry name" value="alpha/beta-Hydrolases"/>
    <property type="match status" value="1"/>
</dbReference>
<dbReference type="AlphaFoldDB" id="A0A4S8MHR5"/>
<dbReference type="PANTHER" id="PTHR48081:SF8">
    <property type="entry name" value="ALPHA_BETA HYDROLASE FOLD-3 DOMAIN-CONTAINING PROTEIN-RELATED"/>
    <property type="match status" value="1"/>
</dbReference>
<dbReference type="PANTHER" id="PTHR48081">
    <property type="entry name" value="AB HYDROLASE SUPERFAMILY PROTEIN C4A8.06C"/>
    <property type="match status" value="1"/>
</dbReference>
<dbReference type="InterPro" id="IPR013094">
    <property type="entry name" value="AB_hydrolase_3"/>
</dbReference>
<dbReference type="EMBL" id="ML179079">
    <property type="protein sequence ID" value="THV02230.1"/>
    <property type="molecule type" value="Genomic_DNA"/>
</dbReference>
<keyword evidence="4" id="KW-1185">Reference proteome</keyword>
<proteinExistence type="predicted"/>
<dbReference type="GO" id="GO:0016787">
    <property type="term" value="F:hydrolase activity"/>
    <property type="evidence" value="ECO:0007669"/>
    <property type="project" value="UniProtKB-KW"/>
</dbReference>
<dbReference type="Proteomes" id="UP000297245">
    <property type="component" value="Unassembled WGS sequence"/>
</dbReference>
<reference evidence="3 4" key="1">
    <citation type="journal article" date="2019" name="Nat. Ecol. Evol.">
        <title>Megaphylogeny resolves global patterns of mushroom evolution.</title>
        <authorList>
            <person name="Varga T."/>
            <person name="Krizsan K."/>
            <person name="Foldi C."/>
            <person name="Dima B."/>
            <person name="Sanchez-Garcia M."/>
            <person name="Sanchez-Ramirez S."/>
            <person name="Szollosi G.J."/>
            <person name="Szarkandi J.G."/>
            <person name="Papp V."/>
            <person name="Albert L."/>
            <person name="Andreopoulos W."/>
            <person name="Angelini C."/>
            <person name="Antonin V."/>
            <person name="Barry K.W."/>
            <person name="Bougher N.L."/>
            <person name="Buchanan P."/>
            <person name="Buyck B."/>
            <person name="Bense V."/>
            <person name="Catcheside P."/>
            <person name="Chovatia M."/>
            <person name="Cooper J."/>
            <person name="Damon W."/>
            <person name="Desjardin D."/>
            <person name="Finy P."/>
            <person name="Geml J."/>
            <person name="Haridas S."/>
            <person name="Hughes K."/>
            <person name="Justo A."/>
            <person name="Karasinski D."/>
            <person name="Kautmanova I."/>
            <person name="Kiss B."/>
            <person name="Kocsube S."/>
            <person name="Kotiranta H."/>
            <person name="LaButti K.M."/>
            <person name="Lechner B.E."/>
            <person name="Liimatainen K."/>
            <person name="Lipzen A."/>
            <person name="Lukacs Z."/>
            <person name="Mihaltcheva S."/>
            <person name="Morgado L.N."/>
            <person name="Niskanen T."/>
            <person name="Noordeloos M.E."/>
            <person name="Ohm R.A."/>
            <person name="Ortiz-Santana B."/>
            <person name="Ovrebo C."/>
            <person name="Racz N."/>
            <person name="Riley R."/>
            <person name="Savchenko A."/>
            <person name="Shiryaev A."/>
            <person name="Soop K."/>
            <person name="Spirin V."/>
            <person name="Szebenyi C."/>
            <person name="Tomsovsky M."/>
            <person name="Tulloss R.E."/>
            <person name="Uehling J."/>
            <person name="Grigoriev I.V."/>
            <person name="Vagvolgyi C."/>
            <person name="Papp T."/>
            <person name="Martin F.M."/>
            <person name="Miettinen O."/>
            <person name="Hibbett D.S."/>
            <person name="Nagy L.G."/>
        </authorList>
    </citation>
    <scope>NUCLEOTIDE SEQUENCE [LARGE SCALE GENOMIC DNA]</scope>
    <source>
        <strain evidence="3 4">CBS 962.96</strain>
    </source>
</reference>